<protein>
    <recommendedName>
        <fullName evidence="3">DUF2268 domain-containing protein</fullName>
    </recommendedName>
</protein>
<evidence type="ECO:0000313" key="2">
    <source>
        <dbReference type="Proteomes" id="UP000009049"/>
    </source>
</evidence>
<name>A4CNN5_ROBBH</name>
<gene>
    <name evidence="1" type="ordered locus">RB2501_00461</name>
</gene>
<dbReference type="EMBL" id="CP001712">
    <property type="protein sequence ID" value="EAR14502.1"/>
    <property type="molecule type" value="Genomic_DNA"/>
</dbReference>
<dbReference type="STRING" id="313596.RB2501_00461"/>
<dbReference type="eggNOG" id="COG5504">
    <property type="taxonomic scope" value="Bacteria"/>
</dbReference>
<dbReference type="OrthoDB" id="6402335at2"/>
<accession>A4CNN5</accession>
<dbReference type="Proteomes" id="UP000009049">
    <property type="component" value="Chromosome"/>
</dbReference>
<keyword evidence="2" id="KW-1185">Reference proteome</keyword>
<dbReference type="RefSeq" id="WP_015755290.1">
    <property type="nucleotide sequence ID" value="NC_013222.1"/>
</dbReference>
<dbReference type="KEGG" id="rbi:RB2501_00461"/>
<proteinExistence type="predicted"/>
<dbReference type="HOGENOM" id="CLU_640469_0_0_10"/>
<sequence length="452" mass="51334">MKPIRKLPEVFIRYAGVITLTAVLSGLLDGCSDPTPADPVASAYLPDINQLFEEYFVLDSLGDHEDLGDLLVRENRDLKSSELYLIAAWAYEGAGQADSVLSLIHQAIDRGMANPKILGKFRATAFSEDNPEYVRLLHRLDSIEAALSHVEHFAVKLEAMEAFWPYFDRALADTTRARRELRAFILEGPRELRDFYTVRYGSIDQMYGQMINGAPDYYRYLKQQFNPDSIHVLKSRTTRWMERFKDLYPQAVFPKVFVVPGILNSGGTATEMGLFVGGDMYGRSPNMPTEQLTDWQRGAIMGFSDLPALTLHELMHFQQNYRDTLLNESVLAGVIGEGVCDFLVELSSGEPLDNENLRFLEDRENHHRIFADLREDLFGSDNSRWLYNGGSIDDRPHDLGYTVGYLISKSYYRNRDDKQQAIYELLNSSDLVSIVRQSDYAYILAGPASATR</sequence>
<organism evidence="1 2">
    <name type="scientific">Robiginitalea biformata (strain ATCC BAA-864 / DSM 15991 / KCTC 12146 / HTCC2501)</name>
    <dbReference type="NCBI Taxonomy" id="313596"/>
    <lineage>
        <taxon>Bacteria</taxon>
        <taxon>Pseudomonadati</taxon>
        <taxon>Bacteroidota</taxon>
        <taxon>Flavobacteriia</taxon>
        <taxon>Flavobacteriales</taxon>
        <taxon>Flavobacteriaceae</taxon>
        <taxon>Robiginitalea</taxon>
    </lineage>
</organism>
<dbReference type="AlphaFoldDB" id="A4CNN5"/>
<evidence type="ECO:0008006" key="3">
    <source>
        <dbReference type="Google" id="ProtNLM"/>
    </source>
</evidence>
<reference evidence="1 2" key="1">
    <citation type="journal article" date="2009" name="J. Bacteriol.">
        <title>Complete genome sequence of Robiginitalea biformata HTCC2501.</title>
        <authorList>
            <person name="Oh H.M."/>
            <person name="Giovannoni S.J."/>
            <person name="Lee K."/>
            <person name="Ferriera S."/>
            <person name="Johnson J."/>
            <person name="Cho J.C."/>
        </authorList>
    </citation>
    <scope>NUCLEOTIDE SEQUENCE [LARGE SCALE GENOMIC DNA]</scope>
    <source>
        <strain evidence="2">ATCC BAA-864 / HTCC2501 / KCTC 12146</strain>
    </source>
</reference>
<evidence type="ECO:0000313" key="1">
    <source>
        <dbReference type="EMBL" id="EAR14502.1"/>
    </source>
</evidence>